<protein>
    <recommendedName>
        <fullName evidence="1">RNA helicase</fullName>
        <ecNumber evidence="1">3.6.4.13</ecNumber>
    </recommendedName>
</protein>
<comment type="caution">
    <text evidence="11">The sequence shown here is derived from an EMBL/GenBank/DDBJ whole genome shotgun (WGS) entry which is preliminary data.</text>
</comment>
<dbReference type="PROSITE" id="PS51195">
    <property type="entry name" value="Q_MOTIF"/>
    <property type="match status" value="1"/>
</dbReference>
<evidence type="ECO:0000259" key="10">
    <source>
        <dbReference type="PROSITE" id="PS51195"/>
    </source>
</evidence>
<evidence type="ECO:0000313" key="11">
    <source>
        <dbReference type="EMBL" id="GFS83119.1"/>
    </source>
</evidence>
<keyword evidence="2" id="KW-0547">Nucleotide-binding</keyword>
<feature type="compositionally biased region" description="Acidic residues" evidence="7">
    <location>
        <begin position="434"/>
        <end position="446"/>
    </location>
</feature>
<keyword evidence="4 11" id="KW-0347">Helicase</keyword>
<feature type="compositionally biased region" description="Polar residues" evidence="7">
    <location>
        <begin position="1050"/>
        <end position="1062"/>
    </location>
</feature>
<feature type="short sequence motif" description="Q motif" evidence="6">
    <location>
        <begin position="24"/>
        <end position="52"/>
    </location>
</feature>
<evidence type="ECO:0000256" key="3">
    <source>
        <dbReference type="ARBA" id="ARBA00022801"/>
    </source>
</evidence>
<dbReference type="InterPro" id="IPR011545">
    <property type="entry name" value="DEAD/DEAH_box_helicase_dom"/>
</dbReference>
<feature type="compositionally biased region" description="Low complexity" evidence="7">
    <location>
        <begin position="1122"/>
        <end position="1137"/>
    </location>
</feature>
<organism evidence="11 12">
    <name type="scientific">Nephila pilipes</name>
    <name type="common">Giant wood spider</name>
    <name type="synonym">Nephila maculata</name>
    <dbReference type="NCBI Taxonomy" id="299642"/>
    <lineage>
        <taxon>Eukaryota</taxon>
        <taxon>Metazoa</taxon>
        <taxon>Ecdysozoa</taxon>
        <taxon>Arthropoda</taxon>
        <taxon>Chelicerata</taxon>
        <taxon>Arachnida</taxon>
        <taxon>Araneae</taxon>
        <taxon>Araneomorphae</taxon>
        <taxon>Entelegynae</taxon>
        <taxon>Araneoidea</taxon>
        <taxon>Nephilidae</taxon>
        <taxon>Nephila</taxon>
    </lineage>
</organism>
<dbReference type="InterPro" id="IPR001650">
    <property type="entry name" value="Helicase_C-like"/>
</dbReference>
<evidence type="ECO:0000256" key="4">
    <source>
        <dbReference type="ARBA" id="ARBA00022806"/>
    </source>
</evidence>
<proteinExistence type="predicted"/>
<evidence type="ECO:0000259" key="9">
    <source>
        <dbReference type="PROSITE" id="PS51194"/>
    </source>
</evidence>
<evidence type="ECO:0000256" key="7">
    <source>
        <dbReference type="SAM" id="MobiDB-lite"/>
    </source>
</evidence>
<feature type="non-terminal residue" evidence="11">
    <location>
        <position position="1"/>
    </location>
</feature>
<dbReference type="EC" id="3.6.4.13" evidence="1"/>
<dbReference type="PROSITE" id="PS51194">
    <property type="entry name" value="HELICASE_CTER"/>
    <property type="match status" value="1"/>
</dbReference>
<gene>
    <name evidence="11" type="primary">ddx20</name>
    <name evidence="11" type="ORF">NPIL_638451</name>
</gene>
<dbReference type="GO" id="GO:0016787">
    <property type="term" value="F:hydrolase activity"/>
    <property type="evidence" value="ECO:0007669"/>
    <property type="project" value="UniProtKB-KW"/>
</dbReference>
<feature type="compositionally biased region" description="Acidic residues" evidence="7">
    <location>
        <begin position="1086"/>
        <end position="1101"/>
    </location>
</feature>
<dbReference type="Proteomes" id="UP000887013">
    <property type="component" value="Unassembled WGS sequence"/>
</dbReference>
<feature type="region of interest" description="Disordered" evidence="7">
    <location>
        <begin position="1226"/>
        <end position="1286"/>
    </location>
</feature>
<dbReference type="InterPro" id="IPR014001">
    <property type="entry name" value="Helicase_ATP-bd"/>
</dbReference>
<feature type="domain" description="Helicase C-terminal" evidence="9">
    <location>
        <begin position="259"/>
        <end position="407"/>
    </location>
</feature>
<feature type="region of interest" description="Disordered" evidence="7">
    <location>
        <begin position="912"/>
        <end position="941"/>
    </location>
</feature>
<dbReference type="GO" id="GO:0003676">
    <property type="term" value="F:nucleic acid binding"/>
    <property type="evidence" value="ECO:0007669"/>
    <property type="project" value="InterPro"/>
</dbReference>
<evidence type="ECO:0000259" key="8">
    <source>
        <dbReference type="PROSITE" id="PS51192"/>
    </source>
</evidence>
<dbReference type="SMART" id="SM00487">
    <property type="entry name" value="DEXDc"/>
    <property type="match status" value="1"/>
</dbReference>
<dbReference type="Pfam" id="PF00270">
    <property type="entry name" value="DEAD"/>
    <property type="match status" value="1"/>
</dbReference>
<dbReference type="PANTHER" id="PTHR47958">
    <property type="entry name" value="ATP-DEPENDENT RNA HELICASE DBP3"/>
    <property type="match status" value="1"/>
</dbReference>
<feature type="compositionally biased region" description="Low complexity" evidence="7">
    <location>
        <begin position="1145"/>
        <end position="1156"/>
    </location>
</feature>
<feature type="domain" description="Helicase ATP-binding" evidence="8">
    <location>
        <begin position="55"/>
        <end position="224"/>
    </location>
</feature>
<keyword evidence="5" id="KW-0067">ATP-binding</keyword>
<reference evidence="11" key="1">
    <citation type="submission" date="2020-08" db="EMBL/GenBank/DDBJ databases">
        <title>Multicomponent nature underlies the extraordinary mechanical properties of spider dragline silk.</title>
        <authorList>
            <person name="Kono N."/>
            <person name="Nakamura H."/>
            <person name="Mori M."/>
            <person name="Yoshida Y."/>
            <person name="Ohtoshi R."/>
            <person name="Malay A.D."/>
            <person name="Moran D.A.P."/>
            <person name="Tomita M."/>
            <person name="Numata K."/>
            <person name="Arakawa K."/>
        </authorList>
    </citation>
    <scope>NUCLEOTIDE SEQUENCE</scope>
</reference>
<dbReference type="GO" id="GO:0005524">
    <property type="term" value="F:ATP binding"/>
    <property type="evidence" value="ECO:0007669"/>
    <property type="project" value="UniProtKB-KW"/>
</dbReference>
<dbReference type="InterPro" id="IPR014014">
    <property type="entry name" value="RNA_helicase_DEAD_Q_motif"/>
</dbReference>
<keyword evidence="12" id="KW-1185">Reference proteome</keyword>
<dbReference type="SMART" id="SM00490">
    <property type="entry name" value="HELICc"/>
    <property type="match status" value="1"/>
</dbReference>
<dbReference type="OrthoDB" id="434041at2759"/>
<dbReference type="Gene3D" id="3.40.50.300">
    <property type="entry name" value="P-loop containing nucleotide triphosphate hydrolases"/>
    <property type="match status" value="2"/>
</dbReference>
<evidence type="ECO:0000256" key="1">
    <source>
        <dbReference type="ARBA" id="ARBA00012552"/>
    </source>
</evidence>
<evidence type="ECO:0000256" key="2">
    <source>
        <dbReference type="ARBA" id="ARBA00022741"/>
    </source>
</evidence>
<dbReference type="InterPro" id="IPR027417">
    <property type="entry name" value="P-loop_NTPase"/>
</dbReference>
<evidence type="ECO:0000256" key="5">
    <source>
        <dbReference type="ARBA" id="ARBA00022840"/>
    </source>
</evidence>
<dbReference type="SUPFAM" id="SSF52540">
    <property type="entry name" value="P-loop containing nucleoside triphosphate hydrolases"/>
    <property type="match status" value="1"/>
</dbReference>
<accession>A0A8X6MXS2</accession>
<dbReference type="EMBL" id="BMAW01098118">
    <property type="protein sequence ID" value="GFS83119.1"/>
    <property type="molecule type" value="Genomic_DNA"/>
</dbReference>
<evidence type="ECO:0000256" key="6">
    <source>
        <dbReference type="PROSITE-ProRule" id="PRU00552"/>
    </source>
</evidence>
<keyword evidence="3" id="KW-0378">Hydrolase</keyword>
<feature type="region of interest" description="Disordered" evidence="7">
    <location>
        <begin position="1050"/>
        <end position="1156"/>
    </location>
</feature>
<feature type="compositionally biased region" description="Basic and acidic residues" evidence="7">
    <location>
        <begin position="834"/>
        <end position="854"/>
    </location>
</feature>
<feature type="domain" description="DEAD-box RNA helicase Q" evidence="10">
    <location>
        <begin position="24"/>
        <end position="52"/>
    </location>
</feature>
<feature type="compositionally biased region" description="Polar residues" evidence="7">
    <location>
        <begin position="1227"/>
        <end position="1238"/>
    </location>
</feature>
<feature type="compositionally biased region" description="Polar residues" evidence="7">
    <location>
        <begin position="855"/>
        <end position="864"/>
    </location>
</feature>
<dbReference type="CDD" id="cd18787">
    <property type="entry name" value="SF2_C_DEAD"/>
    <property type="match status" value="1"/>
</dbReference>
<dbReference type="GO" id="GO:0003724">
    <property type="term" value="F:RNA helicase activity"/>
    <property type="evidence" value="ECO:0007669"/>
    <property type="project" value="UniProtKB-EC"/>
</dbReference>
<evidence type="ECO:0000313" key="12">
    <source>
        <dbReference type="Proteomes" id="UP000887013"/>
    </source>
</evidence>
<dbReference type="PROSITE" id="PS51192">
    <property type="entry name" value="HELICASE_ATP_BIND_1"/>
    <property type="match status" value="1"/>
</dbReference>
<feature type="compositionally biased region" description="Basic and acidic residues" evidence="7">
    <location>
        <begin position="912"/>
        <end position="923"/>
    </location>
</feature>
<feature type="region of interest" description="Disordered" evidence="7">
    <location>
        <begin position="834"/>
        <end position="865"/>
    </location>
</feature>
<dbReference type="Pfam" id="PF00271">
    <property type="entry name" value="Helicase_C"/>
    <property type="match status" value="1"/>
</dbReference>
<feature type="region of interest" description="Disordered" evidence="7">
    <location>
        <begin position="425"/>
        <end position="461"/>
    </location>
</feature>
<name>A0A8X6MXS2_NEPPI</name>
<sequence>MSKRAAHIFDEKWRSNDVIIQEDADFSSFLLSDKILAGLENAGYKHPSPIQLEAIPIGRMCKDLIVQAKSGTGKTLIFAVIALEMISDVKCPQVLILAPAREIAVQICDIINAIGCKFKKLTCNCFIGGFPVEEDKTKAYGCQIVVGTPGRIRQLIVRKILMTNSIRLLVLDEADQLLQSSFKSDLDAIFQMIPKEKQVIATSATYPRELKKFVQLYFKEPHLARLNVNELSLLGLVNYFHVVPVSEMPVVAYSLKLKALEGILKTVKFTQCLIFCNLISRVGSLCSDISKWGFSTTYISSAKEQSDRLKAIKCLKHFKCKVLVSSDVTSRGIDAENVDFVVNFDLPYKYEIYLHRVGRGGRYGSKCASITFIDHNEIDTYKNMQVDGHFKSFLLPDPVPTNLINYMPIEQSLLENELDNNCESSSILDNLSDSNEEQNGDTDDCNQNEIDKQKNDGCISTSDENFQNEVFEEPAIAVDSSDSMLVDFGNLSSISENISARSIEIDAHFPPTESVNSSVQDENPTATLNTLLAQQNMELLLSEGNIEFVNNEDESESICTDTIIETAHETVKSSYLSANNGTESFENNGESKSATKSNLNAKKDEKQKSNLIAFPPTFPSMELKESFLSVANFINKYENDVSNIQSPECNFDLENLGEFDTVTFPSSFQSLRSNLKQYYLRVFKEFMQDKFSDDLVNKFKDVHPLNVCKNIEQEIEGADAETASYLTSYVESFKTLMKMYPEINDSNECLNGNLVNSFIKSSCENIDANSESELNNKVSDVSTEKNASKIIHDAKCFINSCETSQMHLNSDANSDNESISSVLDNKCKDRVSSSKKQISEGKYEQAIKNNETKSKSNNANTKCISNGKVDNKTRYSLSKIPVPIVGPIPGNVGSENSRKNVFKSESKQPFELDNVKNECKRTGESVSDANSKSEPESKLKSKNKLLLSVEASKHSDNVCSKSLDKQASYYSKQSLEDACINIKSRSINPDEAKYDPLRNNLETTPELSMSEASLHKGGTELINYVDGKKVGKQLLENKSLQSLELGGSQTIAENSGTNSIDLTSKKELKSKQKPSINKISVRNIESDDTSDSESSSESETSEEVKHNGAENDPITFNEIDSDSTSSKSKSSTNKISKQQALSANDSSDSDSSCSSDNEIDFKKLEKAFKKIMKKGKHSKAQNEKIKIYLDEIQKWKESSGEPIIGKTSRSSSRCDNQKKCYEHVSESTRSLISYQSGNQRKETKPVQKIKTRPNSRLQNHYAAHPQFDQPGPHHAAHPQFDQPGPH</sequence>